<dbReference type="Proteomes" id="UP000242427">
    <property type="component" value="Unassembled WGS sequence"/>
</dbReference>
<comment type="caution">
    <text evidence="2">The sequence shown here is derived from an EMBL/GenBank/DDBJ whole genome shotgun (WGS) entry which is preliminary data.</text>
</comment>
<evidence type="ECO:0000256" key="1">
    <source>
        <dbReference type="SAM" id="MobiDB-lite"/>
    </source>
</evidence>
<dbReference type="AlphaFoldDB" id="A0A9X7JV48"/>
<proteinExistence type="predicted"/>
<name>A0A9X7JV48_9ACTN</name>
<protein>
    <submittedName>
        <fullName evidence="2">Uncharacterized protein</fullName>
    </submittedName>
</protein>
<gene>
    <name evidence="2" type="ORF">B7P34_00360</name>
</gene>
<dbReference type="EMBL" id="PXWG01000001">
    <property type="protein sequence ID" value="PSJ30513.1"/>
    <property type="molecule type" value="Genomic_DNA"/>
</dbReference>
<evidence type="ECO:0000313" key="3">
    <source>
        <dbReference type="Proteomes" id="UP000242427"/>
    </source>
</evidence>
<reference evidence="2 3" key="1">
    <citation type="submission" date="2018-03" db="EMBL/GenBank/DDBJ databases">
        <title>Chitinolytic properties of Streptosporangium nondiastaticum TBG75A20.</title>
        <authorList>
            <person name="Gayathri V."/>
            <person name="Shiburaj S."/>
        </authorList>
    </citation>
    <scope>NUCLEOTIDE SEQUENCE [LARGE SCALE GENOMIC DNA]</scope>
    <source>
        <strain evidence="2 3">TBG75A20</strain>
    </source>
</reference>
<organism evidence="2 3">
    <name type="scientific">Streptosporangium nondiastaticum</name>
    <dbReference type="NCBI Taxonomy" id="35764"/>
    <lineage>
        <taxon>Bacteria</taxon>
        <taxon>Bacillati</taxon>
        <taxon>Actinomycetota</taxon>
        <taxon>Actinomycetes</taxon>
        <taxon>Streptosporangiales</taxon>
        <taxon>Streptosporangiaceae</taxon>
        <taxon>Streptosporangium</taxon>
    </lineage>
</organism>
<evidence type="ECO:0000313" key="2">
    <source>
        <dbReference type="EMBL" id="PSJ30513.1"/>
    </source>
</evidence>
<feature type="region of interest" description="Disordered" evidence="1">
    <location>
        <begin position="45"/>
        <end position="64"/>
    </location>
</feature>
<sequence length="64" mass="7119">MFSLTLVVATPLMATLLRRRGTRPTLWLAAGFVVLWRRRISRLGQQHAEVPGSEEAGLHPSGRP</sequence>
<dbReference type="RefSeq" id="WP_106673707.1">
    <property type="nucleotide sequence ID" value="NZ_PXWG01000001.1"/>
</dbReference>
<keyword evidence="3" id="KW-1185">Reference proteome</keyword>
<accession>A0A9X7JV48</accession>